<sequence>MNQPLRQSFSSGADIVAANLVRLRSLAPMLPLNRQKKVLRDMSGSHSSALRGRGMDFAEVRQYQAGDDLRSMDWRVTARTGQAHIKVFNEEKERPVLLVCDLRAGMQFGSRRALKKVLAADLTALLAWAALHNGDRIGALLFNDAQELDLRPKPGRKSVLHLLNELTRLPATSATPQPDRLAQMLRHLRRVARPGSRIYITSDWAGYDHECQQHLFSISRHCDVIALHISDPLEQQLPPPGLYPLTDGQRRLLLDTASANARQTYQQAFQQQLQQLREQLLQLQIPLLALSTADPDPLPALRTGLGLGAAVSLPEVV</sequence>
<name>A0A9X7YPZ7_9GAMM</name>
<dbReference type="EMBL" id="CP046056">
    <property type="protein sequence ID" value="QQD24537.1"/>
    <property type="molecule type" value="Genomic_DNA"/>
</dbReference>
<reference evidence="2 3" key="1">
    <citation type="submission" date="2019-11" db="EMBL/GenBank/DDBJ databases">
        <title>Venatorbacter sp. nov. a predator of Campylobacter and other Gram-negative bacteria.</title>
        <authorList>
            <person name="Saeedi A."/>
            <person name="Cummings N.J."/>
            <person name="Connerton I.F."/>
            <person name="Connerton P.L."/>
        </authorList>
    </citation>
    <scope>NUCLEOTIDE SEQUENCE [LARGE SCALE GENOMIC DNA]</scope>
    <source>
        <strain evidence="2">XL5</strain>
    </source>
</reference>
<dbReference type="PANTHER" id="PTHR33608:SF12">
    <property type="entry name" value="DUF58 DOMAIN-CONTAINING PROTEIN"/>
    <property type="match status" value="1"/>
</dbReference>
<dbReference type="KEGG" id="vcw:GJQ55_08695"/>
<dbReference type="InterPro" id="IPR036465">
    <property type="entry name" value="vWFA_dom_sf"/>
</dbReference>
<feature type="domain" description="DUF58" evidence="1">
    <location>
        <begin position="59"/>
        <end position="272"/>
    </location>
</feature>
<proteinExistence type="predicted"/>
<gene>
    <name evidence="2" type="ORF">GJQ55_08695</name>
</gene>
<organism evidence="2 3">
    <name type="scientific">Venatoribacter cucullus</name>
    <dbReference type="NCBI Taxonomy" id="2661630"/>
    <lineage>
        <taxon>Bacteria</taxon>
        <taxon>Pseudomonadati</taxon>
        <taxon>Pseudomonadota</taxon>
        <taxon>Gammaproteobacteria</taxon>
        <taxon>Oceanospirillales</taxon>
        <taxon>Oceanospirillaceae</taxon>
        <taxon>Venatoribacter</taxon>
    </lineage>
</organism>
<protein>
    <submittedName>
        <fullName evidence="2">DUF58 domain-containing protein</fullName>
    </submittedName>
</protein>
<dbReference type="Pfam" id="PF01882">
    <property type="entry name" value="DUF58"/>
    <property type="match status" value="1"/>
</dbReference>
<dbReference type="RefSeq" id="WP_228344596.1">
    <property type="nucleotide sequence ID" value="NZ_CP046056.1"/>
</dbReference>
<dbReference type="PANTHER" id="PTHR33608">
    <property type="entry name" value="BLL2464 PROTEIN"/>
    <property type="match status" value="1"/>
</dbReference>
<keyword evidence="3" id="KW-1185">Reference proteome</keyword>
<dbReference type="SUPFAM" id="SSF53300">
    <property type="entry name" value="vWA-like"/>
    <property type="match status" value="1"/>
</dbReference>
<dbReference type="InterPro" id="IPR002881">
    <property type="entry name" value="DUF58"/>
</dbReference>
<accession>A0A9X7YPZ7</accession>
<dbReference type="Proteomes" id="UP000596074">
    <property type="component" value="Chromosome"/>
</dbReference>
<dbReference type="AlphaFoldDB" id="A0A9X7YPZ7"/>
<evidence type="ECO:0000313" key="3">
    <source>
        <dbReference type="Proteomes" id="UP000596074"/>
    </source>
</evidence>
<evidence type="ECO:0000313" key="2">
    <source>
        <dbReference type="EMBL" id="QQD24537.1"/>
    </source>
</evidence>
<evidence type="ECO:0000259" key="1">
    <source>
        <dbReference type="Pfam" id="PF01882"/>
    </source>
</evidence>